<keyword evidence="2" id="KW-0645">Protease</keyword>
<keyword evidence="3" id="KW-0378">Hydrolase</keyword>
<name>A0A2N9G6B3_FAGSY</name>
<evidence type="ECO:0000313" key="5">
    <source>
        <dbReference type="EMBL" id="SPC98196.1"/>
    </source>
</evidence>
<dbReference type="GO" id="GO:0008234">
    <property type="term" value="F:cysteine-type peptidase activity"/>
    <property type="evidence" value="ECO:0007669"/>
    <property type="project" value="InterPro"/>
</dbReference>
<organism evidence="5">
    <name type="scientific">Fagus sylvatica</name>
    <name type="common">Beechnut</name>
    <dbReference type="NCBI Taxonomy" id="28930"/>
    <lineage>
        <taxon>Eukaryota</taxon>
        <taxon>Viridiplantae</taxon>
        <taxon>Streptophyta</taxon>
        <taxon>Embryophyta</taxon>
        <taxon>Tracheophyta</taxon>
        <taxon>Spermatophyta</taxon>
        <taxon>Magnoliopsida</taxon>
        <taxon>eudicotyledons</taxon>
        <taxon>Gunneridae</taxon>
        <taxon>Pentapetalae</taxon>
        <taxon>rosids</taxon>
        <taxon>fabids</taxon>
        <taxon>Fagales</taxon>
        <taxon>Fagaceae</taxon>
        <taxon>Fagus</taxon>
    </lineage>
</organism>
<evidence type="ECO:0000256" key="2">
    <source>
        <dbReference type="ARBA" id="ARBA00022670"/>
    </source>
</evidence>
<sequence length="149" mass="16647">MVRTLLPNNWVMSDVIDYVASELAMQEKARSGGEITIWYLPTTFAVKALNDFMLHPKVTPTANFEDLDMTSWPVVTPPAVPIQPDGSGCGIYVIQFMRLPILSPHYQSVTATDADRLNIVLQLVLHDSNQLKTELIAKAESFRTTNLKT</sequence>
<gene>
    <name evidence="5" type="ORF">FSB_LOCUS26078</name>
</gene>
<proteinExistence type="inferred from homology"/>
<dbReference type="SUPFAM" id="SSF54001">
    <property type="entry name" value="Cysteine proteinases"/>
    <property type="match status" value="1"/>
</dbReference>
<evidence type="ECO:0000256" key="1">
    <source>
        <dbReference type="ARBA" id="ARBA00005234"/>
    </source>
</evidence>
<protein>
    <recommendedName>
        <fullName evidence="4">Ubiquitin-like protease family profile domain-containing protein</fullName>
    </recommendedName>
</protein>
<accession>A0A2N9G6B3</accession>
<dbReference type="EMBL" id="OIVN01001844">
    <property type="protein sequence ID" value="SPC98196.1"/>
    <property type="molecule type" value="Genomic_DNA"/>
</dbReference>
<comment type="similarity">
    <text evidence="1">Belongs to the peptidase C48 family.</text>
</comment>
<reference evidence="5" key="1">
    <citation type="submission" date="2018-02" db="EMBL/GenBank/DDBJ databases">
        <authorList>
            <person name="Cohen D.B."/>
            <person name="Kent A.D."/>
        </authorList>
    </citation>
    <scope>NUCLEOTIDE SEQUENCE</scope>
</reference>
<feature type="domain" description="Ubiquitin-like protease family profile" evidence="4">
    <location>
        <begin position="63"/>
        <end position="118"/>
    </location>
</feature>
<dbReference type="Pfam" id="PF02902">
    <property type="entry name" value="Peptidase_C48"/>
    <property type="match status" value="1"/>
</dbReference>
<dbReference type="AlphaFoldDB" id="A0A2N9G6B3"/>
<dbReference type="GO" id="GO:0006508">
    <property type="term" value="P:proteolysis"/>
    <property type="evidence" value="ECO:0007669"/>
    <property type="project" value="UniProtKB-KW"/>
</dbReference>
<evidence type="ECO:0000256" key="3">
    <source>
        <dbReference type="ARBA" id="ARBA00022801"/>
    </source>
</evidence>
<dbReference type="InterPro" id="IPR003653">
    <property type="entry name" value="Peptidase_C48_C"/>
</dbReference>
<dbReference type="Gene3D" id="3.40.395.10">
    <property type="entry name" value="Adenoviral Proteinase, Chain A"/>
    <property type="match status" value="1"/>
</dbReference>
<dbReference type="InterPro" id="IPR038765">
    <property type="entry name" value="Papain-like_cys_pep_sf"/>
</dbReference>
<evidence type="ECO:0000259" key="4">
    <source>
        <dbReference type="Pfam" id="PF02902"/>
    </source>
</evidence>